<dbReference type="PANTHER" id="PTHR33116:SF78">
    <property type="entry name" value="OS12G0587133 PROTEIN"/>
    <property type="match status" value="1"/>
</dbReference>
<gene>
    <name evidence="1" type="ORF">CTI12_AA455850</name>
</gene>
<evidence type="ECO:0000313" key="2">
    <source>
        <dbReference type="Proteomes" id="UP000245207"/>
    </source>
</evidence>
<protein>
    <submittedName>
        <fullName evidence="1">Reverse transcriptase domain, Reverse transcriptase zinc-binding domain protein</fullName>
    </submittedName>
</protein>
<proteinExistence type="predicted"/>
<dbReference type="GO" id="GO:0003964">
    <property type="term" value="F:RNA-directed DNA polymerase activity"/>
    <property type="evidence" value="ECO:0007669"/>
    <property type="project" value="UniProtKB-KW"/>
</dbReference>
<dbReference type="AlphaFoldDB" id="A0A2U1LTP0"/>
<name>A0A2U1LTP0_ARTAN</name>
<keyword evidence="1" id="KW-0695">RNA-directed DNA polymerase</keyword>
<keyword evidence="1" id="KW-0548">Nucleotidyltransferase</keyword>
<reference evidence="1 2" key="1">
    <citation type="journal article" date="2018" name="Mol. Plant">
        <title>The genome of Artemisia annua provides insight into the evolution of Asteraceae family and artemisinin biosynthesis.</title>
        <authorList>
            <person name="Shen Q."/>
            <person name="Zhang L."/>
            <person name="Liao Z."/>
            <person name="Wang S."/>
            <person name="Yan T."/>
            <person name="Shi P."/>
            <person name="Liu M."/>
            <person name="Fu X."/>
            <person name="Pan Q."/>
            <person name="Wang Y."/>
            <person name="Lv Z."/>
            <person name="Lu X."/>
            <person name="Zhang F."/>
            <person name="Jiang W."/>
            <person name="Ma Y."/>
            <person name="Chen M."/>
            <person name="Hao X."/>
            <person name="Li L."/>
            <person name="Tang Y."/>
            <person name="Lv G."/>
            <person name="Zhou Y."/>
            <person name="Sun X."/>
            <person name="Brodelius P.E."/>
            <person name="Rose J.K.C."/>
            <person name="Tang K."/>
        </authorList>
    </citation>
    <scope>NUCLEOTIDE SEQUENCE [LARGE SCALE GENOMIC DNA]</scope>
    <source>
        <strain evidence="2">cv. Huhao1</strain>
        <tissue evidence="1">Leaf</tissue>
    </source>
</reference>
<organism evidence="1 2">
    <name type="scientific">Artemisia annua</name>
    <name type="common">Sweet wormwood</name>
    <dbReference type="NCBI Taxonomy" id="35608"/>
    <lineage>
        <taxon>Eukaryota</taxon>
        <taxon>Viridiplantae</taxon>
        <taxon>Streptophyta</taxon>
        <taxon>Embryophyta</taxon>
        <taxon>Tracheophyta</taxon>
        <taxon>Spermatophyta</taxon>
        <taxon>Magnoliopsida</taxon>
        <taxon>eudicotyledons</taxon>
        <taxon>Gunneridae</taxon>
        <taxon>Pentapetalae</taxon>
        <taxon>asterids</taxon>
        <taxon>campanulids</taxon>
        <taxon>Asterales</taxon>
        <taxon>Asteraceae</taxon>
        <taxon>Asteroideae</taxon>
        <taxon>Anthemideae</taxon>
        <taxon>Artemisiinae</taxon>
        <taxon>Artemisia</taxon>
    </lineage>
</organism>
<sequence length="99" mass="11368">MAPTAVISLLESIRRRFFWGFKDNEKKMVWVKWEKIMSSSKNGGLGVESIKAKNMGMIGKWKWRFLNESGALWRRVIVELYSVNGGFDQSTRHIGNSGT</sequence>
<dbReference type="OrthoDB" id="1002509at2759"/>
<dbReference type="EMBL" id="PKPP01007816">
    <property type="protein sequence ID" value="PWA52360.1"/>
    <property type="molecule type" value="Genomic_DNA"/>
</dbReference>
<evidence type="ECO:0000313" key="1">
    <source>
        <dbReference type="EMBL" id="PWA52360.1"/>
    </source>
</evidence>
<comment type="caution">
    <text evidence="1">The sequence shown here is derived from an EMBL/GenBank/DDBJ whole genome shotgun (WGS) entry which is preliminary data.</text>
</comment>
<keyword evidence="2" id="KW-1185">Reference proteome</keyword>
<dbReference type="PANTHER" id="PTHR33116">
    <property type="entry name" value="REVERSE TRANSCRIPTASE ZINC-BINDING DOMAIN-CONTAINING PROTEIN-RELATED-RELATED"/>
    <property type="match status" value="1"/>
</dbReference>
<dbReference type="Proteomes" id="UP000245207">
    <property type="component" value="Unassembled WGS sequence"/>
</dbReference>
<accession>A0A2U1LTP0</accession>
<keyword evidence="1" id="KW-0808">Transferase</keyword>